<accession>A0A9W6ZHD1</accession>
<gene>
    <name evidence="8" type="ORF">TrRE_jg5601</name>
</gene>
<feature type="transmembrane region" description="Helical" evidence="6">
    <location>
        <begin position="94"/>
        <end position="118"/>
    </location>
</feature>
<keyword evidence="6" id="KW-1133">Transmembrane helix</keyword>
<dbReference type="EMBL" id="BRXZ01000693">
    <property type="protein sequence ID" value="GMH51068.1"/>
    <property type="molecule type" value="Genomic_DNA"/>
</dbReference>
<feature type="domain" description="Protein kinase" evidence="7">
    <location>
        <begin position="353"/>
        <end position="652"/>
    </location>
</feature>
<dbReference type="OrthoDB" id="4062651at2759"/>
<keyword evidence="1" id="KW-0808">Transferase</keyword>
<feature type="transmembrane region" description="Helical" evidence="6">
    <location>
        <begin position="58"/>
        <end position="82"/>
    </location>
</feature>
<feature type="transmembrane region" description="Helical" evidence="6">
    <location>
        <begin position="244"/>
        <end position="267"/>
    </location>
</feature>
<feature type="transmembrane region" description="Helical" evidence="6">
    <location>
        <begin position="207"/>
        <end position="232"/>
    </location>
</feature>
<evidence type="ECO:0000256" key="2">
    <source>
        <dbReference type="ARBA" id="ARBA00022741"/>
    </source>
</evidence>
<dbReference type="GO" id="GO:0005524">
    <property type="term" value="F:ATP binding"/>
    <property type="evidence" value="ECO:0007669"/>
    <property type="project" value="UniProtKB-KW"/>
</dbReference>
<feature type="region of interest" description="Disordered" evidence="5">
    <location>
        <begin position="523"/>
        <end position="549"/>
    </location>
</feature>
<dbReference type="SMART" id="SM00220">
    <property type="entry name" value="S_TKc"/>
    <property type="match status" value="1"/>
</dbReference>
<feature type="transmembrane region" description="Helical" evidence="6">
    <location>
        <begin position="164"/>
        <end position="187"/>
    </location>
</feature>
<keyword evidence="6" id="KW-0812">Transmembrane</keyword>
<evidence type="ECO:0000256" key="5">
    <source>
        <dbReference type="SAM" id="MobiDB-lite"/>
    </source>
</evidence>
<evidence type="ECO:0000256" key="4">
    <source>
        <dbReference type="ARBA" id="ARBA00022840"/>
    </source>
</evidence>
<dbReference type="InterPro" id="IPR008271">
    <property type="entry name" value="Ser/Thr_kinase_AS"/>
</dbReference>
<keyword evidence="3" id="KW-0418">Kinase</keyword>
<dbReference type="Gene3D" id="1.10.510.10">
    <property type="entry name" value="Transferase(Phosphotransferase) domain 1"/>
    <property type="match status" value="1"/>
</dbReference>
<protein>
    <recommendedName>
        <fullName evidence="7">Protein kinase domain-containing protein</fullName>
    </recommendedName>
</protein>
<evidence type="ECO:0000256" key="1">
    <source>
        <dbReference type="ARBA" id="ARBA00022679"/>
    </source>
</evidence>
<keyword evidence="9" id="KW-1185">Reference proteome</keyword>
<organism evidence="8 9">
    <name type="scientific">Triparma retinervis</name>
    <dbReference type="NCBI Taxonomy" id="2557542"/>
    <lineage>
        <taxon>Eukaryota</taxon>
        <taxon>Sar</taxon>
        <taxon>Stramenopiles</taxon>
        <taxon>Ochrophyta</taxon>
        <taxon>Bolidophyceae</taxon>
        <taxon>Parmales</taxon>
        <taxon>Triparmaceae</taxon>
        <taxon>Triparma</taxon>
    </lineage>
</organism>
<evidence type="ECO:0000259" key="7">
    <source>
        <dbReference type="PROSITE" id="PS50011"/>
    </source>
</evidence>
<dbReference type="PANTHER" id="PTHR44329:SF288">
    <property type="entry name" value="MITOGEN-ACTIVATED PROTEIN KINASE KINASE KINASE 20"/>
    <property type="match status" value="1"/>
</dbReference>
<dbReference type="AlphaFoldDB" id="A0A9W6ZHD1"/>
<reference evidence="8" key="1">
    <citation type="submission" date="2022-07" db="EMBL/GenBank/DDBJ databases">
        <title>Genome analysis of Parmales, a sister group of diatoms, reveals the evolutionary specialization of diatoms from phago-mixotrophs to photoautotrophs.</title>
        <authorList>
            <person name="Ban H."/>
            <person name="Sato S."/>
            <person name="Yoshikawa S."/>
            <person name="Kazumasa Y."/>
            <person name="Nakamura Y."/>
            <person name="Ichinomiya M."/>
            <person name="Saitoh K."/>
            <person name="Sato N."/>
            <person name="Blanc-Mathieu R."/>
            <person name="Endo H."/>
            <person name="Kuwata A."/>
            <person name="Ogata H."/>
        </authorList>
    </citation>
    <scope>NUCLEOTIDE SEQUENCE</scope>
</reference>
<dbReference type="InterPro" id="IPR051681">
    <property type="entry name" value="Ser/Thr_Kinases-Pseudokinases"/>
</dbReference>
<feature type="non-terminal residue" evidence="8">
    <location>
        <position position="1"/>
    </location>
</feature>
<feature type="transmembrane region" description="Helical" evidence="6">
    <location>
        <begin position="130"/>
        <end position="152"/>
    </location>
</feature>
<proteinExistence type="predicted"/>
<keyword evidence="4" id="KW-0067">ATP-binding</keyword>
<dbReference type="InterPro" id="IPR000719">
    <property type="entry name" value="Prot_kinase_dom"/>
</dbReference>
<evidence type="ECO:0000256" key="6">
    <source>
        <dbReference type="SAM" id="Phobius"/>
    </source>
</evidence>
<dbReference type="Pfam" id="PF07714">
    <property type="entry name" value="PK_Tyr_Ser-Thr"/>
    <property type="match status" value="1"/>
</dbReference>
<dbReference type="Proteomes" id="UP001165082">
    <property type="component" value="Unassembled WGS sequence"/>
</dbReference>
<sequence length="652" mass="73167">MDALDTLSMDSGLDGGPVGASRFGGPESYGDPFNSGSTYAANMTFCASTYINSANVPFYINLYTMQAFVMLAMILFQAVLRIIATEGNEEAADLLILGVYRGIFWFIAGITFIATFPVTYYKYLDKDMPAILVASIWAVHRFAYEGISFLLLKQGVGESALLSTFYQAFLWGCFTFLCVFLVVNEGYDMDAVLQVNRSSGEDGGMGFHMSVAISAGYTSILIVFYSVLYFRFSLSPSLSQRPALRLYSVFWLLYESVTMFDVIVTSFNVDWPFCLECFNKWGVFGILGPFVVLRTLRTDCLYWQGMYSPADDSLNAPLMGGHGVLRRDSVEQIAGSLTDMKQVQQVPYGMVKFDDRRSYFAGGSARVYKGYLYSDKSKSKQTVAIKMLFCMELNADVIERFGREVQLLNSLHDPHVVRCMGICIMPPALCMLTEYCHNGSLYDFLHMNKGVTAGERGKEQVYEGLGWNGRLGMMVDAVRGVCYLHKMGILHGDIKSLNFLVTDSLVVKLSDLGEHRRFGTGRLRPGSSTCRNGEASDFRPLPKNRNWSPPEVLSGTYATHDPSLDMYSLGMVLSEVLLGEVPFDSRELGRMPMEDFAVHVYDGRHRPRLEGRGIKEEVVEIVKRCWLTEPRYRVGAAEVLEVLLDCYDFHRM</sequence>
<dbReference type="InterPro" id="IPR011009">
    <property type="entry name" value="Kinase-like_dom_sf"/>
</dbReference>
<evidence type="ECO:0000313" key="8">
    <source>
        <dbReference type="EMBL" id="GMH51068.1"/>
    </source>
</evidence>
<comment type="caution">
    <text evidence="8">The sequence shown here is derived from an EMBL/GenBank/DDBJ whole genome shotgun (WGS) entry which is preliminary data.</text>
</comment>
<keyword evidence="6" id="KW-0472">Membrane</keyword>
<dbReference type="InterPro" id="IPR001245">
    <property type="entry name" value="Ser-Thr/Tyr_kinase_cat_dom"/>
</dbReference>
<dbReference type="SUPFAM" id="SSF56112">
    <property type="entry name" value="Protein kinase-like (PK-like)"/>
    <property type="match status" value="1"/>
</dbReference>
<keyword evidence="2" id="KW-0547">Nucleotide-binding</keyword>
<dbReference type="PROSITE" id="PS00108">
    <property type="entry name" value="PROTEIN_KINASE_ST"/>
    <property type="match status" value="1"/>
</dbReference>
<dbReference type="PROSITE" id="PS50011">
    <property type="entry name" value="PROTEIN_KINASE_DOM"/>
    <property type="match status" value="1"/>
</dbReference>
<dbReference type="GO" id="GO:0004674">
    <property type="term" value="F:protein serine/threonine kinase activity"/>
    <property type="evidence" value="ECO:0007669"/>
    <property type="project" value="TreeGrafter"/>
</dbReference>
<evidence type="ECO:0000313" key="9">
    <source>
        <dbReference type="Proteomes" id="UP001165082"/>
    </source>
</evidence>
<name>A0A9W6ZHD1_9STRA</name>
<evidence type="ECO:0000256" key="3">
    <source>
        <dbReference type="ARBA" id="ARBA00022777"/>
    </source>
</evidence>
<dbReference type="PANTHER" id="PTHR44329">
    <property type="entry name" value="SERINE/THREONINE-PROTEIN KINASE TNNI3K-RELATED"/>
    <property type="match status" value="1"/>
</dbReference>